<keyword evidence="2" id="KW-1185">Reference proteome</keyword>
<proteinExistence type="predicted"/>
<evidence type="ECO:0000313" key="1">
    <source>
        <dbReference type="EMBL" id="CAI0465600.1"/>
    </source>
</evidence>
<organism evidence="1 2">
    <name type="scientific">Linum tenue</name>
    <dbReference type="NCBI Taxonomy" id="586396"/>
    <lineage>
        <taxon>Eukaryota</taxon>
        <taxon>Viridiplantae</taxon>
        <taxon>Streptophyta</taxon>
        <taxon>Embryophyta</taxon>
        <taxon>Tracheophyta</taxon>
        <taxon>Spermatophyta</taxon>
        <taxon>Magnoliopsida</taxon>
        <taxon>eudicotyledons</taxon>
        <taxon>Gunneridae</taxon>
        <taxon>Pentapetalae</taxon>
        <taxon>rosids</taxon>
        <taxon>fabids</taxon>
        <taxon>Malpighiales</taxon>
        <taxon>Linaceae</taxon>
        <taxon>Linum</taxon>
    </lineage>
</organism>
<gene>
    <name evidence="1" type="ORF">LITE_LOCUS36684</name>
</gene>
<dbReference type="EMBL" id="CAMGYJ010000008">
    <property type="protein sequence ID" value="CAI0465600.1"/>
    <property type="molecule type" value="Genomic_DNA"/>
</dbReference>
<dbReference type="Proteomes" id="UP001154282">
    <property type="component" value="Unassembled WGS sequence"/>
</dbReference>
<evidence type="ECO:0000313" key="2">
    <source>
        <dbReference type="Proteomes" id="UP001154282"/>
    </source>
</evidence>
<dbReference type="AlphaFoldDB" id="A0AAV0P4Q6"/>
<name>A0AAV0P4Q6_9ROSI</name>
<sequence length="70" mass="7711">MTHCLSSSTPDLSRLLWRGRNQGLWAQMSCVSRMSGPSAAPLVLVVYRPYSSWPICIGVINGYAVNGFNH</sequence>
<reference evidence="1" key="1">
    <citation type="submission" date="2022-08" db="EMBL/GenBank/DDBJ databases">
        <authorList>
            <person name="Gutierrez-Valencia J."/>
        </authorList>
    </citation>
    <scope>NUCLEOTIDE SEQUENCE</scope>
</reference>
<accession>A0AAV0P4Q6</accession>
<protein>
    <submittedName>
        <fullName evidence="1">Uncharacterized protein</fullName>
    </submittedName>
</protein>
<comment type="caution">
    <text evidence="1">The sequence shown here is derived from an EMBL/GenBank/DDBJ whole genome shotgun (WGS) entry which is preliminary data.</text>
</comment>